<organism evidence="2 3">
    <name type="scientific">Tetrabaena socialis</name>
    <dbReference type="NCBI Taxonomy" id="47790"/>
    <lineage>
        <taxon>Eukaryota</taxon>
        <taxon>Viridiplantae</taxon>
        <taxon>Chlorophyta</taxon>
        <taxon>core chlorophytes</taxon>
        <taxon>Chlorophyceae</taxon>
        <taxon>CS clade</taxon>
        <taxon>Chlamydomonadales</taxon>
        <taxon>Tetrabaenaceae</taxon>
        <taxon>Tetrabaena</taxon>
    </lineage>
</organism>
<sequence length="298" mass="31672">MASSCPGAGRAAPRQHGAVPQLQDALATAIAAVLVNASTAAATVARALPPLPPVDGGLGSAAEPAGHRSAHPPRPEEPAADGAGQLAVAAVLWNAQCHAAALRAAGGEGAVQRADKRWTREQVEDSQHAMLSCSQILVDHLRALPSNAGGGSLAVKDAMTTLGLDGLPEPDRRLLAKRAARKLSKLRTLLGQGADPFEDRRPRVKKNTHQWRAWLRQAFMELPDRTGTLQDAAAIIEADPSIAPLLDRTCPEFESTGQKRGRSMLFRYNEEAAEEWTARKAKVPKRGVQSLPYLGKES</sequence>
<name>A0A2J7ZP51_9CHLO</name>
<feature type="region of interest" description="Disordered" evidence="1">
    <location>
        <begin position="278"/>
        <end position="298"/>
    </location>
</feature>
<dbReference type="EMBL" id="PGGS01000732">
    <property type="protein sequence ID" value="PNH02049.1"/>
    <property type="molecule type" value="Genomic_DNA"/>
</dbReference>
<accession>A0A2J7ZP51</accession>
<dbReference type="Proteomes" id="UP000236333">
    <property type="component" value="Unassembled WGS sequence"/>
</dbReference>
<evidence type="ECO:0000313" key="2">
    <source>
        <dbReference type="EMBL" id="PNH02049.1"/>
    </source>
</evidence>
<comment type="caution">
    <text evidence="2">The sequence shown here is derived from an EMBL/GenBank/DDBJ whole genome shotgun (WGS) entry which is preliminary data.</text>
</comment>
<evidence type="ECO:0000313" key="3">
    <source>
        <dbReference type="Proteomes" id="UP000236333"/>
    </source>
</evidence>
<proteinExistence type="predicted"/>
<gene>
    <name evidence="2" type="ORF">TSOC_012039</name>
</gene>
<keyword evidence="3" id="KW-1185">Reference proteome</keyword>
<protein>
    <submittedName>
        <fullName evidence="2">Uncharacterized protein</fullName>
    </submittedName>
</protein>
<reference evidence="2 3" key="1">
    <citation type="journal article" date="2017" name="Mol. Biol. Evol.">
        <title>The 4-celled Tetrabaena socialis nuclear genome reveals the essential components for genetic control of cell number at the origin of multicellularity in the volvocine lineage.</title>
        <authorList>
            <person name="Featherston J."/>
            <person name="Arakaki Y."/>
            <person name="Hanschen E.R."/>
            <person name="Ferris P.J."/>
            <person name="Michod R.E."/>
            <person name="Olson B.J.S.C."/>
            <person name="Nozaki H."/>
            <person name="Durand P.M."/>
        </authorList>
    </citation>
    <scope>NUCLEOTIDE SEQUENCE [LARGE SCALE GENOMIC DNA]</scope>
    <source>
        <strain evidence="2 3">NIES-571</strain>
    </source>
</reference>
<evidence type="ECO:0000256" key="1">
    <source>
        <dbReference type="SAM" id="MobiDB-lite"/>
    </source>
</evidence>
<dbReference type="AlphaFoldDB" id="A0A2J7ZP51"/>
<feature type="region of interest" description="Disordered" evidence="1">
    <location>
        <begin position="55"/>
        <end position="81"/>
    </location>
</feature>